<protein>
    <submittedName>
        <fullName evidence="1">Uncharacterized protein</fullName>
    </submittedName>
</protein>
<dbReference type="Proteomes" id="UP001325680">
    <property type="component" value="Chromosome"/>
</dbReference>
<evidence type="ECO:0000313" key="1">
    <source>
        <dbReference type="EMBL" id="WQD40029.1"/>
    </source>
</evidence>
<sequence length="219" mass="25451">MDEDDIILDTSWLIARTQAAAICFAATDQIVYDHIIFHWTYVSPQANAKSHLYHYRYGNGVDYIENVRGLFDANPRIRERVFSMIHAQMRANHRWDSGSIIGRGVDDGQPPPIRQQDYDSDDWVNSNGNIDEVHWRLIGDYNPYDNRETDDRAYYLREVGRDRIRMIQVEITIRDPYTWHPLEVRPTQCIHQAMERLKASGAADYVTVGTAILSMPSSY</sequence>
<keyword evidence="2" id="KW-1185">Reference proteome</keyword>
<dbReference type="EMBL" id="CP139960">
    <property type="protein sequence ID" value="WQD40029.1"/>
    <property type="molecule type" value="Genomic_DNA"/>
</dbReference>
<evidence type="ECO:0000313" key="2">
    <source>
        <dbReference type="Proteomes" id="UP001325680"/>
    </source>
</evidence>
<reference evidence="1 2" key="1">
    <citation type="submission" date="2023-12" db="EMBL/GenBank/DDBJ databases">
        <title>Genome sequencing and assembly of bacterial species from a model synthetic community.</title>
        <authorList>
            <person name="Hogle S.L."/>
        </authorList>
    </citation>
    <scope>NUCLEOTIDE SEQUENCE [LARGE SCALE GENOMIC DNA]</scope>
    <source>
        <strain evidence="1 2">HAMBI_3031</strain>
    </source>
</reference>
<organism evidence="1 2">
    <name type="scientific">Niabella yanshanensis</name>
    <dbReference type="NCBI Taxonomy" id="577386"/>
    <lineage>
        <taxon>Bacteria</taxon>
        <taxon>Pseudomonadati</taxon>
        <taxon>Bacteroidota</taxon>
        <taxon>Chitinophagia</taxon>
        <taxon>Chitinophagales</taxon>
        <taxon>Chitinophagaceae</taxon>
        <taxon>Niabella</taxon>
    </lineage>
</organism>
<accession>A0ABZ0WAR1</accession>
<name>A0ABZ0WAR1_9BACT</name>
<gene>
    <name evidence="1" type="ORF">U0035_07715</name>
</gene>
<dbReference type="RefSeq" id="WP_114789420.1">
    <property type="nucleotide sequence ID" value="NZ_CP139960.1"/>
</dbReference>
<proteinExistence type="predicted"/>